<evidence type="ECO:0000313" key="7">
    <source>
        <dbReference type="EMBL" id="TDL23039.1"/>
    </source>
</evidence>
<dbReference type="GO" id="GO:0050660">
    <property type="term" value="F:flavin adenine dinucleotide binding"/>
    <property type="evidence" value="ECO:0007669"/>
    <property type="project" value="InterPro"/>
</dbReference>
<dbReference type="InterPro" id="IPR045170">
    <property type="entry name" value="MTOX"/>
</dbReference>
<dbReference type="GO" id="GO:0008115">
    <property type="term" value="F:sarcosine oxidase activity"/>
    <property type="evidence" value="ECO:0007669"/>
    <property type="project" value="TreeGrafter"/>
</dbReference>
<evidence type="ECO:0000256" key="5">
    <source>
        <dbReference type="ARBA" id="ARBA00023002"/>
    </source>
</evidence>
<dbReference type="InterPro" id="IPR006076">
    <property type="entry name" value="FAD-dep_OxRdtase"/>
</dbReference>
<dbReference type="EMBL" id="ML170172">
    <property type="protein sequence ID" value="TDL23039.1"/>
    <property type="molecule type" value="Genomic_DNA"/>
</dbReference>
<dbReference type="Proteomes" id="UP000294933">
    <property type="component" value="Unassembled WGS sequence"/>
</dbReference>
<evidence type="ECO:0000256" key="3">
    <source>
        <dbReference type="ARBA" id="ARBA00022630"/>
    </source>
</evidence>
<dbReference type="AlphaFoldDB" id="A0A4Y7Q810"/>
<keyword evidence="5" id="KW-0560">Oxidoreductase</keyword>
<dbReference type="Gene3D" id="3.50.50.60">
    <property type="entry name" value="FAD/NAD(P)-binding domain"/>
    <property type="match status" value="1"/>
</dbReference>
<dbReference type="SUPFAM" id="SSF51905">
    <property type="entry name" value="FAD/NAD(P)-binding domain"/>
    <property type="match status" value="1"/>
</dbReference>
<dbReference type="PANTHER" id="PTHR10961:SF46">
    <property type="entry name" value="PEROXISOMAL SARCOSINE OXIDASE"/>
    <property type="match status" value="1"/>
</dbReference>
<dbReference type="SUPFAM" id="SSF54373">
    <property type="entry name" value="FAD-linked reductases, C-terminal domain"/>
    <property type="match status" value="1"/>
</dbReference>
<protein>
    <submittedName>
        <fullName evidence="7">FAD dependent oxidoreductase</fullName>
    </submittedName>
</protein>
<keyword evidence="4" id="KW-0274">FAD</keyword>
<dbReference type="OrthoDB" id="2219495at2759"/>
<sequence>MTRKKEEKILIVGAGCFGISTAYHLLTRGFSDVTVLDRSNVLPAPDAASCDINKIVRSAYHDVFYARLARDAISLWKNNSEWGNAYHESGVVVLGADTVYAKTALLNEINLGARVKTLDDIDMVKDAFPSGVHIGHIFDQERCYFNKDGGWAAASEGIAYAMSKVKDLGGKVIPGIQIKGLTKVDGVTTGVHCEDGKTIAADLVIIATGAWTASTFPELSLGRRCLAAGQSVVTIQLDEDEAERYRACPVVLDFTTGFYIFPPTRESVVKMARHIGGYVNLIHNEDAKEAISTPRTVHSHGAGGLLVPKADVKVLRECLQNIYPALAKKPFSSTRMCWYTDSPDSDWIIDVHPTDPSLVIATSGSGHGYKFLPVLGKLVVDRIENTMELELQKKFAINRPLGHIDLSREGRQVQTLNVDGLCTAEDLLP</sequence>
<comment type="similarity">
    <text evidence="2">Belongs to the MSOX/MTOX family.</text>
</comment>
<gene>
    <name evidence="7" type="ORF">BD410DRAFT_187095</name>
</gene>
<dbReference type="Pfam" id="PF01266">
    <property type="entry name" value="DAO"/>
    <property type="match status" value="1"/>
</dbReference>
<dbReference type="PANTHER" id="PTHR10961">
    <property type="entry name" value="PEROXISOMAL SARCOSINE OXIDASE"/>
    <property type="match status" value="1"/>
</dbReference>
<evidence type="ECO:0000256" key="4">
    <source>
        <dbReference type="ARBA" id="ARBA00022827"/>
    </source>
</evidence>
<organism evidence="7 8">
    <name type="scientific">Rickenella mellea</name>
    <dbReference type="NCBI Taxonomy" id="50990"/>
    <lineage>
        <taxon>Eukaryota</taxon>
        <taxon>Fungi</taxon>
        <taxon>Dikarya</taxon>
        <taxon>Basidiomycota</taxon>
        <taxon>Agaricomycotina</taxon>
        <taxon>Agaricomycetes</taxon>
        <taxon>Hymenochaetales</taxon>
        <taxon>Rickenellaceae</taxon>
        <taxon>Rickenella</taxon>
    </lineage>
</organism>
<evidence type="ECO:0000256" key="2">
    <source>
        <dbReference type="ARBA" id="ARBA00010989"/>
    </source>
</evidence>
<dbReference type="VEuPathDB" id="FungiDB:BD410DRAFT_187095"/>
<evidence type="ECO:0000259" key="6">
    <source>
        <dbReference type="Pfam" id="PF01266"/>
    </source>
</evidence>
<dbReference type="GO" id="GO:0050031">
    <property type="term" value="F:L-pipecolate oxidase activity"/>
    <property type="evidence" value="ECO:0007669"/>
    <property type="project" value="TreeGrafter"/>
</dbReference>
<dbReference type="GO" id="GO:0004657">
    <property type="term" value="F:proline dehydrogenase activity"/>
    <property type="evidence" value="ECO:0007669"/>
    <property type="project" value="TreeGrafter"/>
</dbReference>
<reference evidence="7 8" key="1">
    <citation type="submission" date="2018-06" db="EMBL/GenBank/DDBJ databases">
        <title>A transcriptomic atlas of mushroom development highlights an independent origin of complex multicellularity.</title>
        <authorList>
            <consortium name="DOE Joint Genome Institute"/>
            <person name="Krizsan K."/>
            <person name="Almasi E."/>
            <person name="Merenyi Z."/>
            <person name="Sahu N."/>
            <person name="Viragh M."/>
            <person name="Koszo T."/>
            <person name="Mondo S."/>
            <person name="Kiss B."/>
            <person name="Balint B."/>
            <person name="Kues U."/>
            <person name="Barry K."/>
            <person name="Hegedus J.C."/>
            <person name="Henrissat B."/>
            <person name="Johnson J."/>
            <person name="Lipzen A."/>
            <person name="Ohm R."/>
            <person name="Nagy I."/>
            <person name="Pangilinan J."/>
            <person name="Yan J."/>
            <person name="Xiong Y."/>
            <person name="Grigoriev I.V."/>
            <person name="Hibbett D.S."/>
            <person name="Nagy L.G."/>
        </authorList>
    </citation>
    <scope>NUCLEOTIDE SEQUENCE [LARGE SCALE GENOMIC DNA]</scope>
    <source>
        <strain evidence="7 8">SZMC22713</strain>
    </source>
</reference>
<keyword evidence="8" id="KW-1185">Reference proteome</keyword>
<dbReference type="Gene3D" id="3.30.9.10">
    <property type="entry name" value="D-Amino Acid Oxidase, subunit A, domain 2"/>
    <property type="match status" value="1"/>
</dbReference>
<keyword evidence="3" id="KW-0285">Flavoprotein</keyword>
<evidence type="ECO:0000313" key="8">
    <source>
        <dbReference type="Proteomes" id="UP000294933"/>
    </source>
</evidence>
<name>A0A4Y7Q810_9AGAM</name>
<accession>A0A4Y7Q810</accession>
<proteinExistence type="inferred from homology"/>
<dbReference type="InterPro" id="IPR036188">
    <property type="entry name" value="FAD/NAD-bd_sf"/>
</dbReference>
<dbReference type="STRING" id="50990.A0A4Y7Q810"/>
<evidence type="ECO:0000256" key="1">
    <source>
        <dbReference type="ARBA" id="ARBA00001974"/>
    </source>
</evidence>
<feature type="domain" description="FAD dependent oxidoreductase" evidence="6">
    <location>
        <begin position="8"/>
        <end position="382"/>
    </location>
</feature>
<comment type="cofactor">
    <cofactor evidence="1">
        <name>FAD</name>
        <dbReference type="ChEBI" id="CHEBI:57692"/>
    </cofactor>
</comment>